<feature type="domain" description="AMP-dependent synthetase/ligase" evidence="1">
    <location>
        <begin position="27"/>
        <end position="344"/>
    </location>
</feature>
<evidence type="ECO:0000259" key="1">
    <source>
        <dbReference type="Pfam" id="PF00501"/>
    </source>
</evidence>
<dbReference type="InterPro" id="IPR045851">
    <property type="entry name" value="AMP-bd_C_sf"/>
</dbReference>
<dbReference type="Gene3D" id="3.30.300.30">
    <property type="match status" value="1"/>
</dbReference>
<dbReference type="InterPro" id="IPR050237">
    <property type="entry name" value="ATP-dep_AMP-bd_enzyme"/>
</dbReference>
<keyword evidence="3" id="KW-0436">Ligase</keyword>
<dbReference type="SUPFAM" id="SSF56801">
    <property type="entry name" value="Acetyl-CoA synthetase-like"/>
    <property type="match status" value="1"/>
</dbReference>
<dbReference type="Gene3D" id="3.40.50.12780">
    <property type="entry name" value="N-terminal domain of ligase-like"/>
    <property type="match status" value="1"/>
</dbReference>
<evidence type="ECO:0000313" key="3">
    <source>
        <dbReference type="EMBL" id="QVI61033.1"/>
    </source>
</evidence>
<protein>
    <submittedName>
        <fullName evidence="3">Long-chain fatty acid--CoA ligase</fullName>
    </submittedName>
</protein>
<dbReference type="InterPro" id="IPR042099">
    <property type="entry name" value="ANL_N_sf"/>
</dbReference>
<dbReference type="InterPro" id="IPR000873">
    <property type="entry name" value="AMP-dep_synth/lig_dom"/>
</dbReference>
<reference evidence="3 4" key="1">
    <citation type="submission" date="2021-05" db="EMBL/GenBank/DDBJ databases">
        <title>Novel species in genus Cellulomonas.</title>
        <authorList>
            <person name="Zhang G."/>
        </authorList>
    </citation>
    <scope>NUCLEOTIDE SEQUENCE [LARGE SCALE GENOMIC DNA]</scope>
    <source>
        <strain evidence="4">zg-ZUI222</strain>
    </source>
</reference>
<dbReference type="RefSeq" id="WP_207341111.1">
    <property type="nucleotide sequence ID" value="NZ_CP074405.1"/>
</dbReference>
<dbReference type="Pfam" id="PF13193">
    <property type="entry name" value="AMP-binding_C"/>
    <property type="match status" value="1"/>
</dbReference>
<evidence type="ECO:0000259" key="2">
    <source>
        <dbReference type="Pfam" id="PF13193"/>
    </source>
</evidence>
<evidence type="ECO:0000313" key="4">
    <source>
        <dbReference type="Proteomes" id="UP000677804"/>
    </source>
</evidence>
<organism evidence="3 4">
    <name type="scientific">Cellulomonas wangleii</name>
    <dbReference type="NCBI Taxonomy" id="2816956"/>
    <lineage>
        <taxon>Bacteria</taxon>
        <taxon>Bacillati</taxon>
        <taxon>Actinomycetota</taxon>
        <taxon>Actinomycetes</taxon>
        <taxon>Micrococcales</taxon>
        <taxon>Cellulomonadaceae</taxon>
        <taxon>Cellulomonas</taxon>
    </lineage>
</organism>
<dbReference type="CDD" id="cd04433">
    <property type="entry name" value="AFD_class_I"/>
    <property type="match status" value="1"/>
</dbReference>
<dbReference type="Pfam" id="PF00501">
    <property type="entry name" value="AMP-binding"/>
    <property type="match status" value="1"/>
</dbReference>
<name>A0ABX8D0M6_9CELL</name>
<dbReference type="InterPro" id="IPR025110">
    <property type="entry name" value="AMP-bd_C"/>
</dbReference>
<feature type="domain" description="AMP-binding enzyme C-terminal" evidence="2">
    <location>
        <begin position="395"/>
        <end position="469"/>
    </location>
</feature>
<dbReference type="PANTHER" id="PTHR43767">
    <property type="entry name" value="LONG-CHAIN-FATTY-ACID--COA LIGASE"/>
    <property type="match status" value="1"/>
</dbReference>
<sequence length="482" mass="50528">MTPDAHDVDRGAGPAVLWPQPVLDLLARDPGRPVFEDGDRVVTAGEMAHAVARVAAGLRAAGAGPGAGVALDLGVTPEAFAATVAAFAVGARVCGVPPGLAPAQRADLLTRADVTVVVDEARLSDLLTSAPHGPVVAAGRPGDVARITWTSGTSGRPKGCAQTYAAMSGAWVPFPERWPAAVAALAPRLARFLVLGTLSSHVMLEYSVLALTAGGVLVAARPPGYPDAIVRHRATAGVITVGRLHQLVRAQREDPADLSTLRALLVSGSPLAPSRLAEALDVLGPVVFHGYGQTETGMIAMVAPEEMRSPAVLTTVGRPPAQVDVRVRDGEVWVRTPCQAAGYWDDPVETAQVFVDGWVRTRDLGEVDTDGYLHLRGRARDVVIVDAQIVHAGAVERVLEQDPAVAEAYVVARPDDLTGEAVHAWVVPAHGRRPDVEELRRRVAHALGVVAVPQGVHVVEHVPLAPSGKPDKRALVEPLVRS</sequence>
<dbReference type="PROSITE" id="PS00455">
    <property type="entry name" value="AMP_BINDING"/>
    <property type="match status" value="1"/>
</dbReference>
<accession>A0ABX8D0M6</accession>
<proteinExistence type="predicted"/>
<keyword evidence="4" id="KW-1185">Reference proteome</keyword>
<gene>
    <name evidence="3" type="ORF">KG103_10890</name>
</gene>
<dbReference type="PANTHER" id="PTHR43767:SF1">
    <property type="entry name" value="NONRIBOSOMAL PEPTIDE SYNTHASE PES1 (EUROFUNG)-RELATED"/>
    <property type="match status" value="1"/>
</dbReference>
<dbReference type="InterPro" id="IPR020845">
    <property type="entry name" value="AMP-binding_CS"/>
</dbReference>
<dbReference type="GO" id="GO:0016874">
    <property type="term" value="F:ligase activity"/>
    <property type="evidence" value="ECO:0007669"/>
    <property type="project" value="UniProtKB-KW"/>
</dbReference>
<dbReference type="EMBL" id="CP074405">
    <property type="protein sequence ID" value="QVI61033.1"/>
    <property type="molecule type" value="Genomic_DNA"/>
</dbReference>
<dbReference type="Proteomes" id="UP000677804">
    <property type="component" value="Chromosome"/>
</dbReference>